<keyword evidence="2 8" id="KW-0812">Transmembrane</keyword>
<keyword evidence="3" id="KW-0547">Nucleotide-binding</keyword>
<dbReference type="EMBL" id="BNCO01000068">
    <property type="protein sequence ID" value="GIL64610.1"/>
    <property type="molecule type" value="Genomic_DNA"/>
</dbReference>
<comment type="caution">
    <text evidence="11">The sequence shown here is derived from an EMBL/GenBank/DDBJ whole genome shotgun (WGS) entry which is preliminary data.</text>
</comment>
<dbReference type="InterPro" id="IPR050401">
    <property type="entry name" value="Cyclic_nucleotide_synthase"/>
</dbReference>
<evidence type="ECO:0000256" key="8">
    <source>
        <dbReference type="SAM" id="Phobius"/>
    </source>
</evidence>
<evidence type="ECO:0000313" key="11">
    <source>
        <dbReference type="EMBL" id="GIL64610.1"/>
    </source>
</evidence>
<comment type="subcellular location">
    <subcellularLocation>
        <location evidence="1">Membrane</location>
    </subcellularLocation>
</comment>
<dbReference type="PANTHER" id="PTHR11920:SF335">
    <property type="entry name" value="GUANYLATE CYCLASE"/>
    <property type="match status" value="1"/>
</dbReference>
<dbReference type="PROSITE" id="PS50839">
    <property type="entry name" value="CHASE"/>
    <property type="match status" value="1"/>
</dbReference>
<evidence type="ECO:0000256" key="2">
    <source>
        <dbReference type="ARBA" id="ARBA00022692"/>
    </source>
</evidence>
<feature type="domain" description="Guanylate cyclase" evidence="9">
    <location>
        <begin position="504"/>
        <end position="636"/>
    </location>
</feature>
<keyword evidence="12" id="KW-1185">Reference proteome</keyword>
<proteinExistence type="predicted"/>
<evidence type="ECO:0000256" key="5">
    <source>
        <dbReference type="ARBA" id="ARBA00023136"/>
    </source>
</evidence>
<feature type="compositionally biased region" description="Basic and acidic residues" evidence="7">
    <location>
        <begin position="695"/>
        <end position="713"/>
    </location>
</feature>
<dbReference type="GO" id="GO:0000166">
    <property type="term" value="F:nucleotide binding"/>
    <property type="evidence" value="ECO:0007669"/>
    <property type="project" value="UniProtKB-KW"/>
</dbReference>
<dbReference type="AlphaFoldDB" id="A0A8J4FBW0"/>
<evidence type="ECO:0000256" key="6">
    <source>
        <dbReference type="ARBA" id="ARBA00023239"/>
    </source>
</evidence>
<feature type="transmembrane region" description="Helical" evidence="8">
    <location>
        <begin position="123"/>
        <end position="147"/>
    </location>
</feature>
<dbReference type="GO" id="GO:0005886">
    <property type="term" value="C:plasma membrane"/>
    <property type="evidence" value="ECO:0007669"/>
    <property type="project" value="TreeGrafter"/>
</dbReference>
<evidence type="ECO:0000259" key="9">
    <source>
        <dbReference type="PROSITE" id="PS50125"/>
    </source>
</evidence>
<dbReference type="GO" id="GO:0001653">
    <property type="term" value="F:peptide receptor activity"/>
    <property type="evidence" value="ECO:0007669"/>
    <property type="project" value="TreeGrafter"/>
</dbReference>
<evidence type="ECO:0008006" key="13">
    <source>
        <dbReference type="Google" id="ProtNLM"/>
    </source>
</evidence>
<dbReference type="Gene3D" id="3.30.70.1230">
    <property type="entry name" value="Nucleotide cyclase"/>
    <property type="match status" value="1"/>
</dbReference>
<feature type="transmembrane region" description="Helical" evidence="8">
    <location>
        <begin position="449"/>
        <end position="469"/>
    </location>
</feature>
<protein>
    <recommendedName>
        <fullName evidence="13">Guanylyl and adenylyl cyclase family member</fullName>
    </recommendedName>
</protein>
<dbReference type="GO" id="GO:0004383">
    <property type="term" value="F:guanylate cyclase activity"/>
    <property type="evidence" value="ECO:0007669"/>
    <property type="project" value="TreeGrafter"/>
</dbReference>
<evidence type="ECO:0000256" key="4">
    <source>
        <dbReference type="ARBA" id="ARBA00022989"/>
    </source>
</evidence>
<name>A0A8J4FBW0_9CHLO</name>
<dbReference type="GO" id="GO:0004016">
    <property type="term" value="F:adenylate cyclase activity"/>
    <property type="evidence" value="ECO:0007669"/>
    <property type="project" value="TreeGrafter"/>
</dbReference>
<organism evidence="11 12">
    <name type="scientific">Volvox africanus</name>
    <dbReference type="NCBI Taxonomy" id="51714"/>
    <lineage>
        <taxon>Eukaryota</taxon>
        <taxon>Viridiplantae</taxon>
        <taxon>Chlorophyta</taxon>
        <taxon>core chlorophytes</taxon>
        <taxon>Chlorophyceae</taxon>
        <taxon>CS clade</taxon>
        <taxon>Chlamydomonadales</taxon>
        <taxon>Volvocaceae</taxon>
        <taxon>Volvox</taxon>
    </lineage>
</organism>
<dbReference type="CDD" id="cd07302">
    <property type="entry name" value="CHD"/>
    <property type="match status" value="1"/>
</dbReference>
<evidence type="ECO:0000256" key="1">
    <source>
        <dbReference type="ARBA" id="ARBA00004370"/>
    </source>
</evidence>
<gene>
    <name evidence="11" type="ORF">Vafri_18501</name>
</gene>
<sequence length="728" mass="78178">MAEQEEASYEPLFTPTDRPSQQNVYILTSDFARNSQQGTKVDGSQLVRENSLGKQMSLLHQSSSYFKQATSGLMRWQSRRAFWSAVDASGTQPQGVGAACGNTRSSLAFWFKTVWAVYRRHPAVLVAPLLLLFALIAGGIAGVVVAANNSQRLVRDDMDILAGQAAATLELTLDTQALQPVAALASLVREQPRVAVLGKELAALMSRILQQPTSTGTLSSMTPVRQLVLAPFGTVNATYSPMATASAQGPVGSDMFTPGTSILVEDSVGAVALAVQKQMPVVATVATTTIAKGSIIINGFSEVLLVVYHPVYVAGVRREETWGNIISDEYQNRICASGGCYQASSQTKLWGFTVAVVSLSALVSSPEAGLQSLIDGDYQCRLAVLPSGAPNWIFLAASYQSPLVREGTAAVPIRLAGPRSPSLAVTASTEANLILDHDDGWKTSWEGPMIAVAIGVSLALSGFFFAVMFNHWRHLSMLMSMLPEKVIRVLGTGSNYYQHFDCVTVLYADVVRYTTVKQQGDAVPTLEVVKLLNDVHAMYESIIDKYGLVRIRRSGESFLCVGGCPTPDDPVQVAVKVAACARDLVLATSRFRGASGFRVQIRLGLHSGPAVAAVVGSKMPRFSLFGDVVDVAYYMEATSRAMAIHVSDQTSQLLTTANDPLLQLIPRGCLDIIGQGSMNTSWLRLDQIPQPEQPEEPHPDDAGKEAKERKRGGEGSQAALLTMSPPKP</sequence>
<evidence type="ECO:0000256" key="7">
    <source>
        <dbReference type="SAM" id="MobiDB-lite"/>
    </source>
</evidence>
<reference evidence="11" key="1">
    <citation type="journal article" date="2021" name="Proc. Natl. Acad. Sci. U.S.A.">
        <title>Three genomes in the algal genus Volvox reveal the fate of a haploid sex-determining region after a transition to homothallism.</title>
        <authorList>
            <person name="Yamamoto K."/>
            <person name="Hamaji T."/>
            <person name="Kawai-Toyooka H."/>
            <person name="Matsuzaki R."/>
            <person name="Takahashi F."/>
            <person name="Nishimura Y."/>
            <person name="Kawachi M."/>
            <person name="Noguchi H."/>
            <person name="Minakuchi Y."/>
            <person name="Umen J.G."/>
            <person name="Toyoda A."/>
            <person name="Nozaki H."/>
        </authorList>
    </citation>
    <scope>NUCLEOTIDE SEQUENCE</scope>
    <source>
        <strain evidence="11">NIES-3780</strain>
    </source>
</reference>
<dbReference type="GO" id="GO:0035556">
    <property type="term" value="P:intracellular signal transduction"/>
    <property type="evidence" value="ECO:0007669"/>
    <property type="project" value="InterPro"/>
</dbReference>
<dbReference type="SUPFAM" id="SSF55073">
    <property type="entry name" value="Nucleotide cyclase"/>
    <property type="match status" value="1"/>
</dbReference>
<keyword evidence="4 8" id="KW-1133">Transmembrane helix</keyword>
<dbReference type="InterPro" id="IPR001054">
    <property type="entry name" value="A/G_cyclase"/>
</dbReference>
<keyword evidence="6" id="KW-0456">Lyase</keyword>
<evidence type="ECO:0000256" key="3">
    <source>
        <dbReference type="ARBA" id="ARBA00022741"/>
    </source>
</evidence>
<dbReference type="InterPro" id="IPR006189">
    <property type="entry name" value="CHASE_dom"/>
</dbReference>
<dbReference type="Proteomes" id="UP000747399">
    <property type="component" value="Unassembled WGS sequence"/>
</dbReference>
<dbReference type="PROSITE" id="PS50125">
    <property type="entry name" value="GUANYLATE_CYCLASE_2"/>
    <property type="match status" value="1"/>
</dbReference>
<dbReference type="GO" id="GO:0007168">
    <property type="term" value="P:receptor guanylyl cyclase signaling pathway"/>
    <property type="evidence" value="ECO:0007669"/>
    <property type="project" value="TreeGrafter"/>
</dbReference>
<dbReference type="InterPro" id="IPR029787">
    <property type="entry name" value="Nucleotide_cyclase"/>
</dbReference>
<dbReference type="PANTHER" id="PTHR11920">
    <property type="entry name" value="GUANYLYL CYCLASE"/>
    <property type="match status" value="1"/>
</dbReference>
<evidence type="ECO:0000313" key="12">
    <source>
        <dbReference type="Proteomes" id="UP000747399"/>
    </source>
</evidence>
<dbReference type="SMART" id="SM00044">
    <property type="entry name" value="CYCc"/>
    <property type="match status" value="1"/>
</dbReference>
<dbReference type="Pfam" id="PF00211">
    <property type="entry name" value="Guanylate_cyc"/>
    <property type="match status" value="1"/>
</dbReference>
<accession>A0A8J4FBW0</accession>
<feature type="region of interest" description="Disordered" evidence="7">
    <location>
        <begin position="686"/>
        <end position="728"/>
    </location>
</feature>
<feature type="domain" description="CHASE" evidence="10">
    <location>
        <begin position="241"/>
        <end position="373"/>
    </location>
</feature>
<evidence type="ECO:0000259" key="10">
    <source>
        <dbReference type="PROSITE" id="PS50839"/>
    </source>
</evidence>
<keyword evidence="5 8" id="KW-0472">Membrane</keyword>